<dbReference type="Proteomes" id="UP000054558">
    <property type="component" value="Unassembled WGS sequence"/>
</dbReference>
<evidence type="ECO:0000256" key="3">
    <source>
        <dbReference type="SAM" id="SignalP"/>
    </source>
</evidence>
<organism evidence="5 6">
    <name type="scientific">Klebsormidium nitens</name>
    <name type="common">Green alga</name>
    <name type="synonym">Ulothrix nitens</name>
    <dbReference type="NCBI Taxonomy" id="105231"/>
    <lineage>
        <taxon>Eukaryota</taxon>
        <taxon>Viridiplantae</taxon>
        <taxon>Streptophyta</taxon>
        <taxon>Klebsormidiophyceae</taxon>
        <taxon>Klebsormidiales</taxon>
        <taxon>Klebsormidiaceae</taxon>
        <taxon>Klebsormidium</taxon>
    </lineage>
</organism>
<keyword evidence="2" id="KW-0812">Transmembrane</keyword>
<evidence type="ECO:0000259" key="4">
    <source>
        <dbReference type="PROSITE" id="PS50026"/>
    </source>
</evidence>
<dbReference type="SUPFAM" id="SSF57196">
    <property type="entry name" value="EGF/Laminin"/>
    <property type="match status" value="1"/>
</dbReference>
<dbReference type="EMBL" id="DF237003">
    <property type="protein sequence ID" value="GAQ80463.1"/>
    <property type="molecule type" value="Genomic_DNA"/>
</dbReference>
<feature type="chain" id="PRO_5006865059" description="EGF-like domain-containing protein" evidence="3">
    <location>
        <begin position="26"/>
        <end position="181"/>
    </location>
</feature>
<evidence type="ECO:0000313" key="5">
    <source>
        <dbReference type="EMBL" id="GAQ80463.1"/>
    </source>
</evidence>
<keyword evidence="3" id="KW-0732">Signal</keyword>
<keyword evidence="2" id="KW-1133">Transmembrane helix</keyword>
<evidence type="ECO:0000256" key="2">
    <source>
        <dbReference type="SAM" id="Phobius"/>
    </source>
</evidence>
<keyword evidence="1" id="KW-0245">EGF-like domain</keyword>
<keyword evidence="1" id="KW-1015">Disulfide bond</keyword>
<keyword evidence="6" id="KW-1185">Reference proteome</keyword>
<protein>
    <recommendedName>
        <fullName evidence="4">EGF-like domain-containing protein</fullName>
    </recommendedName>
</protein>
<accession>A0A0U9HR23</accession>
<keyword evidence="2" id="KW-0472">Membrane</keyword>
<dbReference type="Gene3D" id="1.20.5.510">
    <property type="entry name" value="Single helix bin"/>
    <property type="match status" value="1"/>
</dbReference>
<evidence type="ECO:0000313" key="6">
    <source>
        <dbReference type="Proteomes" id="UP000054558"/>
    </source>
</evidence>
<proteinExistence type="predicted"/>
<feature type="disulfide bond" evidence="1">
    <location>
        <begin position="69"/>
        <end position="78"/>
    </location>
</feature>
<reference evidence="5 6" key="1">
    <citation type="journal article" date="2014" name="Nat. Commun.">
        <title>Klebsormidium flaccidum genome reveals primary factors for plant terrestrial adaptation.</title>
        <authorList>
            <person name="Hori K."/>
            <person name="Maruyama F."/>
            <person name="Fujisawa T."/>
            <person name="Togashi T."/>
            <person name="Yamamoto N."/>
            <person name="Seo M."/>
            <person name="Sato S."/>
            <person name="Yamada T."/>
            <person name="Mori H."/>
            <person name="Tajima N."/>
            <person name="Moriyama T."/>
            <person name="Ikeuchi M."/>
            <person name="Watanabe M."/>
            <person name="Wada H."/>
            <person name="Kobayashi K."/>
            <person name="Saito M."/>
            <person name="Masuda T."/>
            <person name="Sasaki-Sekimoto Y."/>
            <person name="Mashiguchi K."/>
            <person name="Awai K."/>
            <person name="Shimojima M."/>
            <person name="Masuda S."/>
            <person name="Iwai M."/>
            <person name="Nobusawa T."/>
            <person name="Narise T."/>
            <person name="Kondo S."/>
            <person name="Saito H."/>
            <person name="Sato R."/>
            <person name="Murakawa M."/>
            <person name="Ihara Y."/>
            <person name="Oshima-Yamada Y."/>
            <person name="Ohtaka K."/>
            <person name="Satoh M."/>
            <person name="Sonobe K."/>
            <person name="Ishii M."/>
            <person name="Ohtani R."/>
            <person name="Kanamori-Sato M."/>
            <person name="Honoki R."/>
            <person name="Miyazaki D."/>
            <person name="Mochizuki H."/>
            <person name="Umetsu J."/>
            <person name="Higashi K."/>
            <person name="Shibata D."/>
            <person name="Kamiya Y."/>
            <person name="Sato N."/>
            <person name="Nakamura Y."/>
            <person name="Tabata S."/>
            <person name="Ida S."/>
            <person name="Kurokawa K."/>
            <person name="Ohta H."/>
        </authorList>
    </citation>
    <scope>NUCLEOTIDE SEQUENCE [LARGE SCALE GENOMIC DNA]</scope>
    <source>
        <strain evidence="5 6">NIES-2285</strain>
    </source>
</reference>
<dbReference type="AlphaFoldDB" id="A0A0U9HR23"/>
<gene>
    <name evidence="5" type="ORF">KFL_000540380</name>
</gene>
<feature type="signal peptide" evidence="3">
    <location>
        <begin position="1"/>
        <end position="25"/>
    </location>
</feature>
<dbReference type="PROSITE" id="PS01186">
    <property type="entry name" value="EGF_2"/>
    <property type="match status" value="1"/>
</dbReference>
<dbReference type="InterPro" id="IPR000742">
    <property type="entry name" value="EGF"/>
</dbReference>
<dbReference type="Gene3D" id="2.10.25.10">
    <property type="entry name" value="Laminin"/>
    <property type="match status" value="1"/>
</dbReference>
<sequence>MAGMRVSFALGLLVVLCCASSKAVADQTKGPGVIFTKAGIVCGPALLCVNEAECDVVPSGPINIYACRCQDGWTGTNCTVPAPKGLNLPNQIGAPVAAGTLRYRLFGPDGPNVLAIVLGTVAGVIFLIIVGGLGCFFYRRYKVNRGPLKFVEFKRTDSIVAELARAQSMDRKDTFPQANQV</sequence>
<evidence type="ECO:0000256" key="1">
    <source>
        <dbReference type="PROSITE-ProRule" id="PRU00076"/>
    </source>
</evidence>
<feature type="domain" description="EGF-like" evidence="4">
    <location>
        <begin position="38"/>
        <end position="79"/>
    </location>
</feature>
<name>A0A0U9HR23_KLENI</name>
<feature type="transmembrane region" description="Helical" evidence="2">
    <location>
        <begin position="113"/>
        <end position="138"/>
    </location>
</feature>
<dbReference type="OrthoDB" id="283575at2759"/>
<comment type="caution">
    <text evidence="1">Lacks conserved residue(s) required for the propagation of feature annotation.</text>
</comment>
<dbReference type="PROSITE" id="PS50026">
    <property type="entry name" value="EGF_3"/>
    <property type="match status" value="1"/>
</dbReference>
<dbReference type="PROSITE" id="PS00022">
    <property type="entry name" value="EGF_1"/>
    <property type="match status" value="1"/>
</dbReference>